<accession>A0AAD9DHT6</accession>
<dbReference type="GO" id="GO:0005085">
    <property type="term" value="F:guanyl-nucleotide exchange factor activity"/>
    <property type="evidence" value="ECO:0007669"/>
    <property type="project" value="InterPro"/>
</dbReference>
<dbReference type="Proteomes" id="UP001224775">
    <property type="component" value="Unassembled WGS sequence"/>
</dbReference>
<feature type="domain" description="VPS9" evidence="3">
    <location>
        <begin position="363"/>
        <end position="508"/>
    </location>
</feature>
<dbReference type="InterPro" id="IPR003123">
    <property type="entry name" value="VPS9"/>
</dbReference>
<proteinExistence type="predicted"/>
<name>A0AAD9DHT6_9STRA</name>
<feature type="compositionally biased region" description="Low complexity" evidence="2">
    <location>
        <begin position="221"/>
        <end position="232"/>
    </location>
</feature>
<dbReference type="PROSITE" id="PS51205">
    <property type="entry name" value="VPS9"/>
    <property type="match status" value="1"/>
</dbReference>
<dbReference type="GO" id="GO:0031267">
    <property type="term" value="F:small GTPase binding"/>
    <property type="evidence" value="ECO:0007669"/>
    <property type="project" value="TreeGrafter"/>
</dbReference>
<dbReference type="InterPro" id="IPR045046">
    <property type="entry name" value="Vps9-like"/>
</dbReference>
<dbReference type="GO" id="GO:0016192">
    <property type="term" value="P:vesicle-mediated transport"/>
    <property type="evidence" value="ECO:0007669"/>
    <property type="project" value="InterPro"/>
</dbReference>
<evidence type="ECO:0000313" key="5">
    <source>
        <dbReference type="Proteomes" id="UP001224775"/>
    </source>
</evidence>
<evidence type="ECO:0000313" key="4">
    <source>
        <dbReference type="EMBL" id="KAK1748331.1"/>
    </source>
</evidence>
<dbReference type="Pfam" id="PF02204">
    <property type="entry name" value="VPS9"/>
    <property type="match status" value="1"/>
</dbReference>
<feature type="coiled-coil region" evidence="1">
    <location>
        <begin position="33"/>
        <end position="60"/>
    </location>
</feature>
<evidence type="ECO:0000256" key="2">
    <source>
        <dbReference type="SAM" id="MobiDB-lite"/>
    </source>
</evidence>
<dbReference type="PANTHER" id="PTHR23101:SF25">
    <property type="entry name" value="GTPASE-ACTIVATING PROTEIN AND VPS9 DOMAIN-CONTAINING PROTEIN 1"/>
    <property type="match status" value="1"/>
</dbReference>
<dbReference type="PANTHER" id="PTHR23101">
    <property type="entry name" value="RAB GDP/GTP EXCHANGE FACTOR"/>
    <property type="match status" value="1"/>
</dbReference>
<reference evidence="4" key="1">
    <citation type="submission" date="2023-06" db="EMBL/GenBank/DDBJ databases">
        <title>Survivors Of The Sea: Transcriptome response of Skeletonema marinoi to long-term dormancy.</title>
        <authorList>
            <person name="Pinder M.I.M."/>
            <person name="Kourtchenko O."/>
            <person name="Robertson E.K."/>
            <person name="Larsson T."/>
            <person name="Maumus F."/>
            <person name="Osuna-Cruz C.M."/>
            <person name="Vancaester E."/>
            <person name="Stenow R."/>
            <person name="Vandepoele K."/>
            <person name="Ploug H."/>
            <person name="Bruchert V."/>
            <person name="Godhe A."/>
            <person name="Topel M."/>
        </authorList>
    </citation>
    <scope>NUCLEOTIDE SEQUENCE</scope>
    <source>
        <strain evidence="4">R05AC</strain>
    </source>
</reference>
<dbReference type="SUPFAM" id="SSF109993">
    <property type="entry name" value="VPS9 domain"/>
    <property type="match status" value="1"/>
</dbReference>
<dbReference type="Gene3D" id="1.20.1050.80">
    <property type="entry name" value="VPS9 domain"/>
    <property type="match status" value="1"/>
</dbReference>
<evidence type="ECO:0000256" key="1">
    <source>
        <dbReference type="SAM" id="Coils"/>
    </source>
</evidence>
<keyword evidence="1" id="KW-0175">Coiled coil</keyword>
<dbReference type="GO" id="GO:0005829">
    <property type="term" value="C:cytosol"/>
    <property type="evidence" value="ECO:0007669"/>
    <property type="project" value="TreeGrafter"/>
</dbReference>
<protein>
    <submittedName>
        <fullName evidence="4">VPS9 domain-containing protein</fullName>
    </submittedName>
</protein>
<dbReference type="GO" id="GO:0030139">
    <property type="term" value="C:endocytic vesicle"/>
    <property type="evidence" value="ECO:0007669"/>
    <property type="project" value="TreeGrafter"/>
</dbReference>
<dbReference type="InterPro" id="IPR037191">
    <property type="entry name" value="VPS9_dom_sf"/>
</dbReference>
<dbReference type="AlphaFoldDB" id="A0AAD9DHT6"/>
<dbReference type="SMART" id="SM00167">
    <property type="entry name" value="VPS9"/>
    <property type="match status" value="1"/>
</dbReference>
<feature type="region of interest" description="Disordered" evidence="2">
    <location>
        <begin position="541"/>
        <end position="573"/>
    </location>
</feature>
<comment type="caution">
    <text evidence="4">The sequence shown here is derived from an EMBL/GenBank/DDBJ whole genome shotgun (WGS) entry which is preliminary data.</text>
</comment>
<dbReference type="EMBL" id="JATAAI010000001">
    <property type="protein sequence ID" value="KAK1748331.1"/>
    <property type="molecule type" value="Genomic_DNA"/>
</dbReference>
<evidence type="ECO:0000259" key="3">
    <source>
        <dbReference type="PROSITE" id="PS51205"/>
    </source>
</evidence>
<sequence>MASNTAKHNGLASSAAGGSSAASASAAASSAIHANIEKRNAQMEQRKRELLLEARKARIEWIFEDNAATIRDAKAEWDGTTNPLKDLQACNSDMLPNAPDIIRGLLSSKCDWVDCSDDSITNKIASNVKDVMEKEHLQWGSISKLPNNESTIATDIKALKISETMMHQDLNLTPIPPPATYDQFLKILCEPSAADIVISIQNFCKTVKEAARVMISLQGETTTSDGKGSTTGAAPSATNGNKSELKQKLSVQNHTLSLVKALRGFVNSTIRDMENHSAFDVFLSLRDNSGALDGTSDNDAKDRLVECLEKFLFTKCRKDIDLVLSWEVEPRDDEHYHTLRGSIKKEQNPLTELDDKNVDKLVKDSEVEMHEKLKSLQFVTPRHLEIRCLSLNGKNDIDLSYPMQQLKSLSQESSPRQMLQTILLAFRGINVALNSAIGQHSTPPGADDVLPTLILTVLRANPPGLLTNILFIERFAAVSLLRGEAGYAYTNLCGAVQFLRDLNVDEHMADVSMGEGAVLSIDPSEFRAGLEKCRMKMKAEEEEKENAKATNDGLKTSGDAVVGNIQDSDESSPRFDMSIAASDVRHARRIGRTADLDWALQRQKEVMWKDGKVATNYNAEEVGSNGAANNVSFLPPEDPPLPSNFSRSYSYLATSPNDIRMSDLPKLLKEYRMLVYATESLLNERQTWRESERKRLMQMERETLEKNYEDVIGKSL</sequence>
<organism evidence="4 5">
    <name type="scientific">Skeletonema marinoi</name>
    <dbReference type="NCBI Taxonomy" id="267567"/>
    <lineage>
        <taxon>Eukaryota</taxon>
        <taxon>Sar</taxon>
        <taxon>Stramenopiles</taxon>
        <taxon>Ochrophyta</taxon>
        <taxon>Bacillariophyta</taxon>
        <taxon>Coscinodiscophyceae</taxon>
        <taxon>Thalassiosirophycidae</taxon>
        <taxon>Thalassiosirales</taxon>
        <taxon>Skeletonemataceae</taxon>
        <taxon>Skeletonema</taxon>
        <taxon>Skeletonema marinoi-dohrnii complex</taxon>
    </lineage>
</organism>
<keyword evidence="5" id="KW-1185">Reference proteome</keyword>
<gene>
    <name evidence="4" type="ORF">QTG54_000270</name>
</gene>
<feature type="region of interest" description="Disordered" evidence="2">
    <location>
        <begin position="221"/>
        <end position="242"/>
    </location>
</feature>